<dbReference type="Pfam" id="PF05970">
    <property type="entry name" value="PIF1"/>
    <property type="match status" value="1"/>
</dbReference>
<dbReference type="PANTHER" id="PTHR10492:SF94">
    <property type="entry name" value="ATP-DEPENDENT DNA HELICASE"/>
    <property type="match status" value="1"/>
</dbReference>
<dbReference type="InterPro" id="IPR027417">
    <property type="entry name" value="P-loop_NTPase"/>
</dbReference>
<dbReference type="InterPro" id="IPR049163">
    <property type="entry name" value="Pif1-like_2B_dom"/>
</dbReference>
<dbReference type="Pfam" id="PF21530">
    <property type="entry name" value="Pif1_2B_dom"/>
    <property type="match status" value="1"/>
</dbReference>
<dbReference type="CDD" id="cd18809">
    <property type="entry name" value="SF1_C_RecD"/>
    <property type="match status" value="1"/>
</dbReference>
<keyword evidence="1" id="KW-0233">DNA recombination</keyword>
<evidence type="ECO:0000259" key="2">
    <source>
        <dbReference type="Pfam" id="PF05970"/>
    </source>
</evidence>
<keyword evidence="1" id="KW-0378">Hydrolase</keyword>
<proteinExistence type="inferred from homology"/>
<dbReference type="PANTHER" id="PTHR10492">
    <property type="match status" value="1"/>
</dbReference>
<dbReference type="Proteomes" id="UP000813463">
    <property type="component" value="Chromosome 6"/>
</dbReference>
<protein>
    <recommendedName>
        <fullName evidence="1">ATP-dependent DNA helicase</fullName>
        <ecNumber evidence="1">5.6.2.3</ecNumber>
    </recommendedName>
</protein>
<name>A0ABM3QXT4_SPIOL</name>
<evidence type="ECO:0000256" key="1">
    <source>
        <dbReference type="RuleBase" id="RU363044"/>
    </source>
</evidence>
<evidence type="ECO:0000313" key="5">
    <source>
        <dbReference type="RefSeq" id="XP_056688170.1"/>
    </source>
</evidence>
<reference evidence="5" key="2">
    <citation type="submission" date="2025-08" db="UniProtKB">
        <authorList>
            <consortium name="RefSeq"/>
        </authorList>
    </citation>
    <scope>IDENTIFICATION</scope>
    <source>
        <tissue evidence="5">Leaf</tissue>
    </source>
</reference>
<dbReference type="RefSeq" id="XP_056688170.1">
    <property type="nucleotide sequence ID" value="XM_056832192.1"/>
</dbReference>
<accession>A0ABM3QXT4</accession>
<reference evidence="4" key="1">
    <citation type="journal article" date="2021" name="Nat. Commun.">
        <title>Genomic analyses provide insights into spinach domestication and the genetic basis of agronomic traits.</title>
        <authorList>
            <person name="Cai X."/>
            <person name="Sun X."/>
            <person name="Xu C."/>
            <person name="Sun H."/>
            <person name="Wang X."/>
            <person name="Ge C."/>
            <person name="Zhang Z."/>
            <person name="Wang Q."/>
            <person name="Fei Z."/>
            <person name="Jiao C."/>
            <person name="Wang Q."/>
        </authorList>
    </citation>
    <scope>NUCLEOTIDE SEQUENCE [LARGE SCALE GENOMIC DNA]</scope>
    <source>
        <strain evidence="4">cv. Varoflay</strain>
    </source>
</reference>
<dbReference type="InterPro" id="IPR010285">
    <property type="entry name" value="DNA_helicase_pif1-like_DEAD"/>
</dbReference>
<gene>
    <name evidence="5" type="primary">LOC130463145</name>
</gene>
<evidence type="ECO:0000313" key="4">
    <source>
        <dbReference type="Proteomes" id="UP000813463"/>
    </source>
</evidence>
<keyword evidence="1" id="KW-0234">DNA repair</keyword>
<keyword evidence="1" id="KW-0347">Helicase</keyword>
<keyword evidence="1" id="KW-0067">ATP-binding</keyword>
<sequence>MTHRYQFEVVDRSLKDLMGNDLPFGGKIIVFGGDFRQVLPVVRNGTKAQMIDVSFVKSPMWRHIRILRLRENMRSRDDNGFANFLLSVGNGNEPTVSDQMIRLPTGMIIPTVADSSIEALIDQVFPSLSEHVGDGNFIVERAIIRPLNEDADRINNKVVEKFLGEGKTYYSFDSVPEDKRNLYQQEFLNSISASGLPPHALTLKPGVPLMLLRNIDPKHGLCNGTRFLCHSLKDNFIDAEILTGHSRGNRVFLPRIPLKTAEDIKLPFEMVRKQFPVKLSFALTINKSQGQTIPHVGIYLPDHVFSHGQLYVALSRGISENTTKIVVEKGKVQGCEGIFTKNIVYKEVLLSYD</sequence>
<dbReference type="SUPFAM" id="SSF52540">
    <property type="entry name" value="P-loop containing nucleoside triphosphate hydrolases"/>
    <property type="match status" value="1"/>
</dbReference>
<feature type="domain" description="DNA helicase Pif1-like DEAD-box helicase" evidence="2">
    <location>
        <begin position="1"/>
        <end position="96"/>
    </location>
</feature>
<dbReference type="Gene3D" id="3.40.50.300">
    <property type="entry name" value="P-loop containing nucleotide triphosphate hydrolases"/>
    <property type="match status" value="1"/>
</dbReference>
<dbReference type="GeneID" id="130463145"/>
<evidence type="ECO:0000259" key="3">
    <source>
        <dbReference type="Pfam" id="PF21530"/>
    </source>
</evidence>
<dbReference type="EC" id="5.6.2.3" evidence="1"/>
<comment type="similarity">
    <text evidence="1">Belongs to the helicase family.</text>
</comment>
<organism evidence="4 5">
    <name type="scientific">Spinacia oleracea</name>
    <name type="common">Spinach</name>
    <dbReference type="NCBI Taxonomy" id="3562"/>
    <lineage>
        <taxon>Eukaryota</taxon>
        <taxon>Viridiplantae</taxon>
        <taxon>Streptophyta</taxon>
        <taxon>Embryophyta</taxon>
        <taxon>Tracheophyta</taxon>
        <taxon>Spermatophyta</taxon>
        <taxon>Magnoliopsida</taxon>
        <taxon>eudicotyledons</taxon>
        <taxon>Gunneridae</taxon>
        <taxon>Pentapetalae</taxon>
        <taxon>Caryophyllales</taxon>
        <taxon>Chenopodiaceae</taxon>
        <taxon>Chenopodioideae</taxon>
        <taxon>Anserineae</taxon>
        <taxon>Spinacia</taxon>
    </lineage>
</organism>
<keyword evidence="4" id="KW-1185">Reference proteome</keyword>
<comment type="catalytic activity">
    <reaction evidence="1">
        <text>ATP + H2O = ADP + phosphate + H(+)</text>
        <dbReference type="Rhea" id="RHEA:13065"/>
        <dbReference type="ChEBI" id="CHEBI:15377"/>
        <dbReference type="ChEBI" id="CHEBI:15378"/>
        <dbReference type="ChEBI" id="CHEBI:30616"/>
        <dbReference type="ChEBI" id="CHEBI:43474"/>
        <dbReference type="ChEBI" id="CHEBI:456216"/>
        <dbReference type="EC" id="5.6.2.3"/>
    </reaction>
</comment>
<feature type="domain" description="DNA helicase Pif1-like 2B" evidence="3">
    <location>
        <begin position="186"/>
        <end position="228"/>
    </location>
</feature>
<keyword evidence="1" id="KW-0547">Nucleotide-binding</keyword>
<keyword evidence="1" id="KW-0227">DNA damage</keyword>
<comment type="cofactor">
    <cofactor evidence="1">
        <name>Mg(2+)</name>
        <dbReference type="ChEBI" id="CHEBI:18420"/>
    </cofactor>
</comment>